<proteinExistence type="predicted"/>
<feature type="chain" id="PRO_5031512210" evidence="3">
    <location>
        <begin position="22"/>
        <end position="316"/>
    </location>
</feature>
<dbReference type="Proteomes" id="UP000584867">
    <property type="component" value="Unassembled WGS sequence"/>
</dbReference>
<keyword evidence="3" id="KW-0732">Signal</keyword>
<organism evidence="4 5">
    <name type="scientific">Granulicella mallensis</name>
    <dbReference type="NCBI Taxonomy" id="940614"/>
    <lineage>
        <taxon>Bacteria</taxon>
        <taxon>Pseudomonadati</taxon>
        <taxon>Acidobacteriota</taxon>
        <taxon>Terriglobia</taxon>
        <taxon>Terriglobales</taxon>
        <taxon>Acidobacteriaceae</taxon>
        <taxon>Granulicella</taxon>
    </lineage>
</organism>
<reference evidence="4 5" key="1">
    <citation type="submission" date="2020-08" db="EMBL/GenBank/DDBJ databases">
        <title>Genomic Encyclopedia of Type Strains, Phase IV (KMG-V): Genome sequencing to study the core and pangenomes of soil and plant-associated prokaryotes.</title>
        <authorList>
            <person name="Whitman W."/>
        </authorList>
    </citation>
    <scope>NUCLEOTIDE SEQUENCE [LARGE SCALE GENOMIC DNA]</scope>
    <source>
        <strain evidence="4 5">X5P3</strain>
    </source>
</reference>
<protein>
    <submittedName>
        <fullName evidence="4">Uncharacterized protein</fullName>
    </submittedName>
</protein>
<evidence type="ECO:0000256" key="3">
    <source>
        <dbReference type="SAM" id="SignalP"/>
    </source>
</evidence>
<evidence type="ECO:0000313" key="5">
    <source>
        <dbReference type="Proteomes" id="UP000584867"/>
    </source>
</evidence>
<evidence type="ECO:0000256" key="1">
    <source>
        <dbReference type="SAM" id="MobiDB-lite"/>
    </source>
</evidence>
<sequence length="316" mass="35450">MLKRLVLAVVFVTCLCGRLYAFEQQKGGSNAAQSKPSQPQQPVPPTHVVIDPPLPVSDSQPPTPIKPEAFAEKSLPRFERPEWVIVYITALYAFIAWLTFKPIKRQADLMDTQAKDARKSAADAAITAQNTLDAIRRQADLLKEQSDLMISKERARLTLEPQNITEFQMDIPWDTIDVNIRNYGYTHALNVRLETWCEISDSEDRPNSEKRDSSGVSIVLANTESAKVTLPISSTIWSSLVPLAKNLHIHLWGTCNYEDVFGGTHLIQFGYIFKIWRLGKVFSRDGLDLLPVASLRGWTNCPVPKDGFDSNDQSPS</sequence>
<keyword evidence="2" id="KW-0472">Membrane</keyword>
<keyword evidence="2" id="KW-0812">Transmembrane</keyword>
<feature type="transmembrane region" description="Helical" evidence="2">
    <location>
        <begin position="83"/>
        <end position="100"/>
    </location>
</feature>
<keyword evidence="2" id="KW-1133">Transmembrane helix</keyword>
<name>A0A7W8ED65_9BACT</name>
<dbReference type="EMBL" id="JACHIO010000027">
    <property type="protein sequence ID" value="MBB5066395.1"/>
    <property type="molecule type" value="Genomic_DNA"/>
</dbReference>
<accession>A0A7W8ED65</accession>
<evidence type="ECO:0000256" key="2">
    <source>
        <dbReference type="SAM" id="Phobius"/>
    </source>
</evidence>
<comment type="caution">
    <text evidence="4">The sequence shown here is derived from an EMBL/GenBank/DDBJ whole genome shotgun (WGS) entry which is preliminary data.</text>
</comment>
<evidence type="ECO:0000313" key="4">
    <source>
        <dbReference type="EMBL" id="MBB5066395.1"/>
    </source>
</evidence>
<gene>
    <name evidence="4" type="ORF">HDF15_004772</name>
</gene>
<feature type="region of interest" description="Disordered" evidence="1">
    <location>
        <begin position="29"/>
        <end position="67"/>
    </location>
</feature>
<dbReference type="RefSeq" id="WP_184259942.1">
    <property type="nucleotide sequence ID" value="NZ_JACHIO010000027.1"/>
</dbReference>
<feature type="signal peptide" evidence="3">
    <location>
        <begin position="1"/>
        <end position="21"/>
    </location>
</feature>
<dbReference type="AlphaFoldDB" id="A0A7W8ED65"/>